<protein>
    <recommendedName>
        <fullName evidence="6">2-oxoglutarate dehydrogenase E1 component</fullName>
        <ecNumber evidence="5">1.2.4.2</ecNumber>
    </recommendedName>
    <alternativeName>
        <fullName evidence="10">Alpha-ketoglutarate dehydrogenase</fullName>
    </alternativeName>
</protein>
<feature type="domain" description="Transketolase-like pyrimidine-binding" evidence="11">
    <location>
        <begin position="634"/>
        <end position="827"/>
    </location>
</feature>
<comment type="cofactor">
    <cofactor evidence="1">
        <name>thiamine diphosphate</name>
        <dbReference type="ChEBI" id="CHEBI:58937"/>
    </cofactor>
</comment>
<dbReference type="NCBIfam" id="NF006914">
    <property type="entry name" value="PRK09404.1"/>
    <property type="match status" value="1"/>
</dbReference>
<proteinExistence type="inferred from homology"/>
<dbReference type="GO" id="GO:0004591">
    <property type="term" value="F:oxoglutarate dehydrogenase (succinyl-transferring) activity"/>
    <property type="evidence" value="ECO:0007669"/>
    <property type="project" value="UniProtKB-EC"/>
</dbReference>
<dbReference type="SUPFAM" id="SSF52518">
    <property type="entry name" value="Thiamin diphosphate-binding fold (THDP-binding)"/>
    <property type="match status" value="2"/>
</dbReference>
<evidence type="ECO:0000256" key="1">
    <source>
        <dbReference type="ARBA" id="ARBA00001964"/>
    </source>
</evidence>
<dbReference type="Gene3D" id="3.40.50.970">
    <property type="match status" value="1"/>
</dbReference>
<dbReference type="InterPro" id="IPR042179">
    <property type="entry name" value="KGD_C_sf"/>
</dbReference>
<name>A0A366EKS1_9HYPH</name>
<reference evidence="12 13" key="1">
    <citation type="submission" date="2018-06" db="EMBL/GenBank/DDBJ databases">
        <title>Genomic Encyclopedia of Type Strains, Phase IV (KMG-IV): sequencing the most valuable type-strain genomes for metagenomic binning, comparative biology and taxonomic classification.</title>
        <authorList>
            <person name="Goeker M."/>
        </authorList>
    </citation>
    <scope>NUCLEOTIDE SEQUENCE [LARGE SCALE GENOMIC DNA]</scope>
    <source>
        <strain evidence="12 13">DSM 24875</strain>
    </source>
</reference>
<dbReference type="GO" id="GO:0045252">
    <property type="term" value="C:oxoglutarate dehydrogenase complex"/>
    <property type="evidence" value="ECO:0007669"/>
    <property type="project" value="TreeGrafter"/>
</dbReference>
<dbReference type="Pfam" id="PF02779">
    <property type="entry name" value="Transket_pyr"/>
    <property type="match status" value="1"/>
</dbReference>
<keyword evidence="8" id="KW-0786">Thiamine pyrophosphate</keyword>
<evidence type="ECO:0000256" key="4">
    <source>
        <dbReference type="ARBA" id="ARBA00011301"/>
    </source>
</evidence>
<dbReference type="PIRSF" id="PIRSF000157">
    <property type="entry name" value="Oxoglu_dh_E1"/>
    <property type="match status" value="1"/>
</dbReference>
<gene>
    <name evidence="12" type="ORF">DFR50_15310</name>
</gene>
<dbReference type="Pfam" id="PF16870">
    <property type="entry name" value="OxoGdeHyase_C"/>
    <property type="match status" value="1"/>
</dbReference>
<dbReference type="Gene3D" id="1.10.287.1150">
    <property type="entry name" value="TPP helical domain"/>
    <property type="match status" value="1"/>
</dbReference>
<dbReference type="Gene3D" id="3.40.50.11610">
    <property type="entry name" value="Multifunctional 2-oxoglutarate metabolism enzyme, C-terminal domain"/>
    <property type="match status" value="1"/>
</dbReference>
<dbReference type="NCBIfam" id="TIGR00239">
    <property type="entry name" value="2oxo_dh_E1"/>
    <property type="match status" value="1"/>
</dbReference>
<sequence>MTRQDVNQALLQTSFLYGANSAYIEALQAKYEKDPMSVEPGWRDFFGSLGDDPASVGKTAAGASWKNAQWPQTPKGDLINALDGDWPATEKALGDKIRGKAAEAGPSAPVSEGEIQRATRDSVRAIMMIRAFRMRGHLHANLDPLGLEPQKDHEELHPSTYGFTEADYDRKIFIDHVLGLEYATVREMLALLRRTYCGTIGFEFLHISDPAEKAWIQERIEGPDKEIHFTREGKRAILSKLVEAEGFENFFDVKYTGAKRFGLDGGEAMIPALEQIIKRGGQLGLREICVGMAHRGRLNVLSQVMAKPHRVIFHEFKGGSASPDEVEGSGDVKYHLGASSDREFDGNTVHLSLTANPSHLEIVDPVVLGKVRAKQDQFDDVIERSKVLPLLIHGDAAFAGQGVVAECFGLSGLRGHRTGGSLHFIINNQIGFTTYPRYSRSSPYPSDVAKLVEAPIFHVNGDDPEAVVFCAKVAIEYRQKFHKPVVIDMFCYRRFGHNEGDEPSFTQPIMYRLIRSHPTTLQIYTDKLTREGLVTQGEVDKMRADWRHRLEAEYEAGQAYSPNKADWLDGRWAGFKASQDVVEDDRRGDTGYDVDRLKQIGQRITTAPQGFEIHKTILRFMESRRNAIESGDGIDWATAESLAFGALLDEGFPVRLSGQDVERGTFSQRHSVLIDQQTEARYIPLNHIRDGQARYEVINSMLSEEAVLGFEYGYTLAEPNALTVWEAQFGDFANGAQVVFDQFVSAGERKWLRMSGLVCMLPHGYEGQGPEHSSARLERYLQLCAEDNMQVVNCTTPANLFHVLRRQLKRPFRKPLILMTPKSMLRNKRAVSPLEFFAPGSAFHRILLDKAETWKNEKIKLVKDDKIRRVVISSGKVYWDLYDEREKRGVDDVYLLRCEQLYPFPLKQMVRHLSRFKKAEVVWCQEEPKNMGAWFFVEPYMEWVLGQVGGKSKRARYAGRPAAAATATGLMSKHLAQLKAFLDECFA</sequence>
<dbReference type="InterPro" id="IPR001017">
    <property type="entry name" value="DH_E1"/>
</dbReference>
<dbReference type="FunFam" id="3.40.50.12470:FF:000003">
    <property type="entry name" value="2-oxoglutarate dehydrogenase E1 component"/>
    <property type="match status" value="1"/>
</dbReference>
<evidence type="ECO:0000259" key="11">
    <source>
        <dbReference type="SMART" id="SM00861"/>
    </source>
</evidence>
<dbReference type="CDD" id="cd02016">
    <property type="entry name" value="TPP_E1_OGDC_like"/>
    <property type="match status" value="1"/>
</dbReference>
<dbReference type="EMBL" id="QNRK01000053">
    <property type="protein sequence ID" value="RBP02310.1"/>
    <property type="molecule type" value="Genomic_DNA"/>
</dbReference>
<dbReference type="AlphaFoldDB" id="A0A366EKS1"/>
<comment type="similarity">
    <text evidence="3">Belongs to the alpha-ketoglutarate dehydrogenase family.</text>
</comment>
<dbReference type="InterPro" id="IPR005475">
    <property type="entry name" value="Transketolase-like_Pyr-bd"/>
</dbReference>
<accession>A0A366EKS1</accession>
<evidence type="ECO:0000256" key="9">
    <source>
        <dbReference type="ARBA" id="ARBA00023152"/>
    </source>
</evidence>
<dbReference type="GO" id="GO:0030976">
    <property type="term" value="F:thiamine pyrophosphate binding"/>
    <property type="evidence" value="ECO:0007669"/>
    <property type="project" value="InterPro"/>
</dbReference>
<dbReference type="RefSeq" id="WP_113893564.1">
    <property type="nucleotide sequence ID" value="NZ_QNRK01000053.1"/>
</dbReference>
<dbReference type="Pfam" id="PF00676">
    <property type="entry name" value="E1_dh"/>
    <property type="match status" value="1"/>
</dbReference>
<keyword evidence="9" id="KW-0324">Glycolysis</keyword>
<evidence type="ECO:0000256" key="6">
    <source>
        <dbReference type="ARBA" id="ARBA00013321"/>
    </source>
</evidence>
<evidence type="ECO:0000313" key="12">
    <source>
        <dbReference type="EMBL" id="RBP02310.1"/>
    </source>
</evidence>
<comment type="function">
    <text evidence="2">E1 component of the 2-oxoglutarate dehydrogenase (OGDH) complex which catalyzes the decarboxylation of 2-oxoglutarate, the first step in the conversion of 2-oxoglutarate to succinyl-CoA and CO(2).</text>
</comment>
<keyword evidence="13" id="KW-1185">Reference proteome</keyword>
<comment type="subunit">
    <text evidence="4">Homodimer. Part of the 2-oxoglutarate dehydrogenase (OGDH) complex composed of E1 (2-oxoglutarate dehydrogenase), E2 (dihydrolipoamide succinyltransferase) and E3 (dihydrolipoamide dehydrogenase); the complex contains multiple copies of the three enzymatic components (E1, E2 and E3).</text>
</comment>
<dbReference type="SMART" id="SM00861">
    <property type="entry name" value="Transket_pyr"/>
    <property type="match status" value="1"/>
</dbReference>
<keyword evidence="7" id="KW-0560">Oxidoreductase</keyword>
<dbReference type="PANTHER" id="PTHR23152">
    <property type="entry name" value="2-OXOGLUTARATE DEHYDROGENASE"/>
    <property type="match status" value="1"/>
</dbReference>
<comment type="caution">
    <text evidence="12">The sequence shown here is derived from an EMBL/GenBank/DDBJ whole genome shotgun (WGS) entry which is preliminary data.</text>
</comment>
<dbReference type="NCBIfam" id="NF008907">
    <property type="entry name" value="PRK12270.1"/>
    <property type="match status" value="1"/>
</dbReference>
<dbReference type="Pfam" id="PF16078">
    <property type="entry name" value="2-oxogl_dehyd_N"/>
    <property type="match status" value="1"/>
</dbReference>
<dbReference type="InterPro" id="IPR029061">
    <property type="entry name" value="THDP-binding"/>
</dbReference>
<evidence type="ECO:0000313" key="13">
    <source>
        <dbReference type="Proteomes" id="UP000253529"/>
    </source>
</evidence>
<evidence type="ECO:0000256" key="5">
    <source>
        <dbReference type="ARBA" id="ARBA00012280"/>
    </source>
</evidence>
<dbReference type="GO" id="GO:0005829">
    <property type="term" value="C:cytosol"/>
    <property type="evidence" value="ECO:0007669"/>
    <property type="project" value="TreeGrafter"/>
</dbReference>
<dbReference type="GO" id="GO:0006099">
    <property type="term" value="P:tricarboxylic acid cycle"/>
    <property type="evidence" value="ECO:0007669"/>
    <property type="project" value="TreeGrafter"/>
</dbReference>
<dbReference type="PANTHER" id="PTHR23152:SF4">
    <property type="entry name" value="2-OXOADIPATE DEHYDROGENASE COMPLEX COMPONENT E1"/>
    <property type="match status" value="1"/>
</dbReference>
<dbReference type="Gene3D" id="3.40.50.12470">
    <property type="match status" value="1"/>
</dbReference>
<evidence type="ECO:0000256" key="10">
    <source>
        <dbReference type="ARBA" id="ARBA00030680"/>
    </source>
</evidence>
<evidence type="ECO:0000256" key="7">
    <source>
        <dbReference type="ARBA" id="ARBA00023002"/>
    </source>
</evidence>
<dbReference type="OrthoDB" id="9759785at2"/>
<dbReference type="Proteomes" id="UP000253529">
    <property type="component" value="Unassembled WGS sequence"/>
</dbReference>
<dbReference type="InterPro" id="IPR032106">
    <property type="entry name" value="2-oxogl_dehyd_N"/>
</dbReference>
<dbReference type="InterPro" id="IPR011603">
    <property type="entry name" value="2oxoglutarate_DH_E1"/>
</dbReference>
<dbReference type="EC" id="1.2.4.2" evidence="5"/>
<evidence type="ECO:0000256" key="3">
    <source>
        <dbReference type="ARBA" id="ARBA00006936"/>
    </source>
</evidence>
<organism evidence="12 13">
    <name type="scientific">Roseiarcus fermentans</name>
    <dbReference type="NCBI Taxonomy" id="1473586"/>
    <lineage>
        <taxon>Bacteria</taxon>
        <taxon>Pseudomonadati</taxon>
        <taxon>Pseudomonadota</taxon>
        <taxon>Alphaproteobacteria</taxon>
        <taxon>Hyphomicrobiales</taxon>
        <taxon>Roseiarcaceae</taxon>
        <taxon>Roseiarcus</taxon>
    </lineage>
</organism>
<dbReference type="InterPro" id="IPR031717">
    <property type="entry name" value="ODO-1/KGD_C"/>
</dbReference>
<evidence type="ECO:0000256" key="2">
    <source>
        <dbReference type="ARBA" id="ARBA00003906"/>
    </source>
</evidence>
<dbReference type="GO" id="GO:0006096">
    <property type="term" value="P:glycolytic process"/>
    <property type="evidence" value="ECO:0007669"/>
    <property type="project" value="UniProtKB-KW"/>
</dbReference>
<evidence type="ECO:0000256" key="8">
    <source>
        <dbReference type="ARBA" id="ARBA00023052"/>
    </source>
</evidence>